<evidence type="ECO:0000313" key="2">
    <source>
        <dbReference type="Proteomes" id="UP000480266"/>
    </source>
</evidence>
<reference evidence="1" key="1">
    <citation type="submission" date="2020-02" db="EMBL/GenBank/DDBJ databases">
        <title>Draft genome sequence of Candidatus Afipia apatlaquensis IBT-C3, a potential strain for decolorization of textile dyes.</title>
        <authorList>
            <person name="Sanchez-Reyes A."/>
            <person name="Breton-Deval L."/>
            <person name="Mangelson H."/>
            <person name="Sanchez-Flores A."/>
        </authorList>
    </citation>
    <scope>NUCLEOTIDE SEQUENCE [LARGE SCALE GENOMIC DNA]</scope>
    <source>
        <strain evidence="1">IBT-C3</strain>
    </source>
</reference>
<dbReference type="AlphaFoldDB" id="A0A7C9RFG3"/>
<protein>
    <submittedName>
        <fullName evidence="1">Uncharacterized protein</fullName>
    </submittedName>
</protein>
<keyword evidence="2" id="KW-1185">Reference proteome</keyword>
<proteinExistence type="predicted"/>
<organism evidence="1 2">
    <name type="scientific">Candidatus Afipia apatlaquensis</name>
    <dbReference type="NCBI Taxonomy" id="2712852"/>
    <lineage>
        <taxon>Bacteria</taxon>
        <taxon>Pseudomonadati</taxon>
        <taxon>Pseudomonadota</taxon>
        <taxon>Alphaproteobacteria</taxon>
        <taxon>Hyphomicrobiales</taxon>
        <taxon>Nitrobacteraceae</taxon>
        <taxon>Afipia</taxon>
    </lineage>
</organism>
<sequence length="193" mass="21959">MLREKTVFIVGAGASREFNLPVGTQLAQMISQKLNINFDNWGEGKATGDHDLFDAVRQHANGDAESFQQSGWLIRDGIVLANSIDDFLDSHRHDEKVVLMGKMAIAKCIIEAERSSTLYFTIKNRDTIDFASCADTWLVKLMRILVRGVAYKDRAKVFDNSAFIIFNYDRCVEHFFIHALSRYFNIQAEEAND</sequence>
<dbReference type="Proteomes" id="UP000480266">
    <property type="component" value="Unassembled WGS sequence"/>
</dbReference>
<name>A0A7C9RFG3_9BRAD</name>
<evidence type="ECO:0000313" key="1">
    <source>
        <dbReference type="EMBL" id="NGX96143.1"/>
    </source>
</evidence>
<comment type="caution">
    <text evidence="1">The sequence shown here is derived from an EMBL/GenBank/DDBJ whole genome shotgun (WGS) entry which is preliminary data.</text>
</comment>
<gene>
    <name evidence="1" type="ORF">G4V63_13250</name>
</gene>
<feature type="non-terminal residue" evidence="1">
    <location>
        <position position="193"/>
    </location>
</feature>
<dbReference type="EMBL" id="JAAMRR010000697">
    <property type="protein sequence ID" value="NGX96143.1"/>
    <property type="molecule type" value="Genomic_DNA"/>
</dbReference>
<accession>A0A7C9RFG3</accession>